<dbReference type="Pfam" id="PF11706">
    <property type="entry name" value="zf-CGNR"/>
    <property type="match status" value="1"/>
</dbReference>
<dbReference type="Pfam" id="PF07336">
    <property type="entry name" value="ABATE"/>
    <property type="match status" value="1"/>
</dbReference>
<dbReference type="InterPro" id="IPR021005">
    <property type="entry name" value="Znf_CGNR"/>
</dbReference>
<dbReference type="Gene3D" id="1.10.3300.10">
    <property type="entry name" value="Jann2411-like domain"/>
    <property type="match status" value="1"/>
</dbReference>
<gene>
    <name evidence="3" type="ORF">FB566_0740</name>
</gene>
<organism evidence="3 4">
    <name type="scientific">Stackebrandtia endophytica</name>
    <dbReference type="NCBI Taxonomy" id="1496996"/>
    <lineage>
        <taxon>Bacteria</taxon>
        <taxon>Bacillati</taxon>
        <taxon>Actinomycetota</taxon>
        <taxon>Actinomycetes</taxon>
        <taxon>Glycomycetales</taxon>
        <taxon>Glycomycetaceae</taxon>
        <taxon>Stackebrandtia</taxon>
    </lineage>
</organism>
<dbReference type="PANTHER" id="PTHR35525">
    <property type="entry name" value="BLL6575 PROTEIN"/>
    <property type="match status" value="1"/>
</dbReference>
<feature type="region of interest" description="Disordered" evidence="1">
    <location>
        <begin position="1"/>
        <end position="22"/>
    </location>
</feature>
<dbReference type="PANTHER" id="PTHR35525:SF3">
    <property type="entry name" value="BLL6575 PROTEIN"/>
    <property type="match status" value="1"/>
</dbReference>
<dbReference type="OrthoDB" id="3531194at2"/>
<comment type="caution">
    <text evidence="3">The sequence shown here is derived from an EMBL/GenBank/DDBJ whole genome shotgun (WGS) entry which is preliminary data.</text>
</comment>
<protein>
    <submittedName>
        <fullName evidence="3">Putative stress-induced transcription regulator</fullName>
    </submittedName>
</protein>
<proteinExistence type="predicted"/>
<dbReference type="AlphaFoldDB" id="A0A543ARN7"/>
<evidence type="ECO:0000259" key="2">
    <source>
        <dbReference type="Pfam" id="PF11706"/>
    </source>
</evidence>
<feature type="domain" description="Zinc finger CGNR" evidence="2">
    <location>
        <begin position="150"/>
        <end position="190"/>
    </location>
</feature>
<evidence type="ECO:0000256" key="1">
    <source>
        <dbReference type="SAM" id="MobiDB-lite"/>
    </source>
</evidence>
<accession>A0A543ARN7</accession>
<dbReference type="EMBL" id="VFOW01000001">
    <property type="protein sequence ID" value="TQL75243.1"/>
    <property type="molecule type" value="Genomic_DNA"/>
</dbReference>
<sequence>MTRRQGFDSRQRGSDPQREGFDPARRLVDLANLFRDDPEATVDRVKRVLAEHGETPEELVGLTADDVTRLRRAGGEFIDILSTETADIAATALNGVLRRSGAQPRLSNHDGHFWHLHVDREGSDWGDWLAASGALALAQLLSQRGRIAWGSCAATECGRFFLDTGPGSARRYCSSACATRARVREHRAKKNDRQLPIHSGVIALRGPDGVDRCAI</sequence>
<dbReference type="Proteomes" id="UP000317043">
    <property type="component" value="Unassembled WGS sequence"/>
</dbReference>
<keyword evidence="4" id="KW-1185">Reference proteome</keyword>
<dbReference type="InterPro" id="IPR023286">
    <property type="entry name" value="ABATE_dom_sf"/>
</dbReference>
<dbReference type="RefSeq" id="WP_142034962.1">
    <property type="nucleotide sequence ID" value="NZ_JBHTGS010000001.1"/>
</dbReference>
<name>A0A543ARN7_9ACTN</name>
<reference evidence="3 4" key="1">
    <citation type="submission" date="2019-06" db="EMBL/GenBank/DDBJ databases">
        <title>Sequencing the genomes of 1000 actinobacteria strains.</title>
        <authorList>
            <person name="Klenk H.-P."/>
        </authorList>
    </citation>
    <scope>NUCLEOTIDE SEQUENCE [LARGE SCALE GENOMIC DNA]</scope>
    <source>
        <strain evidence="3 4">DSM 45928</strain>
    </source>
</reference>
<dbReference type="InterPro" id="IPR010852">
    <property type="entry name" value="ABATE"/>
</dbReference>
<evidence type="ECO:0000313" key="4">
    <source>
        <dbReference type="Proteomes" id="UP000317043"/>
    </source>
</evidence>
<evidence type="ECO:0000313" key="3">
    <source>
        <dbReference type="EMBL" id="TQL75243.1"/>
    </source>
</evidence>
<dbReference type="InParanoid" id="A0A543ARN7"/>
<dbReference type="SUPFAM" id="SSF160904">
    <property type="entry name" value="Jann2411-like"/>
    <property type="match status" value="1"/>
</dbReference>